<evidence type="ECO:0000313" key="3">
    <source>
        <dbReference type="Proteomes" id="UP000014540"/>
    </source>
</evidence>
<keyword evidence="1" id="KW-0812">Transmembrane</keyword>
<dbReference type="AlphaFoldDB" id="S3W2Q1"/>
<reference evidence="2" key="1">
    <citation type="submission" date="2013-04" db="EMBL/GenBank/DDBJ databases">
        <authorList>
            <person name="Harkins D.M."/>
            <person name="Durkin A.S."/>
            <person name="Selengut J.D."/>
            <person name="Sanka R."/>
            <person name="DePew J."/>
            <person name="Purushe J."/>
            <person name="Ahmed A."/>
            <person name="van der Linden H."/>
            <person name="Goris M.G.A."/>
            <person name="Hartskeerl R.A."/>
            <person name="Vinetz J.M."/>
            <person name="Sutton G.G."/>
            <person name="Nelson W.C."/>
            <person name="Fouts D.E."/>
        </authorList>
    </citation>
    <scope>NUCLEOTIDE SEQUENCE [LARGE SCALE GENOMIC DNA]</scope>
    <source>
        <strain evidence="2">BUT 6</strain>
    </source>
</reference>
<protein>
    <submittedName>
        <fullName evidence="2">Uncharacterized protein</fullName>
    </submittedName>
</protein>
<dbReference type="Proteomes" id="UP000014540">
    <property type="component" value="Unassembled WGS sequence"/>
</dbReference>
<dbReference type="EMBL" id="AKWZ02000010">
    <property type="protein sequence ID" value="EPG74537.1"/>
    <property type="molecule type" value="Genomic_DNA"/>
</dbReference>
<feature type="transmembrane region" description="Helical" evidence="1">
    <location>
        <begin position="22"/>
        <end position="38"/>
    </location>
</feature>
<organism evidence="2 3">
    <name type="scientific">Leptospira fainei serovar Hurstbridge str. BUT 6</name>
    <dbReference type="NCBI Taxonomy" id="1193011"/>
    <lineage>
        <taxon>Bacteria</taxon>
        <taxon>Pseudomonadati</taxon>
        <taxon>Spirochaetota</taxon>
        <taxon>Spirochaetia</taxon>
        <taxon>Leptospirales</taxon>
        <taxon>Leptospiraceae</taxon>
        <taxon>Leptospira</taxon>
    </lineage>
</organism>
<keyword evidence="1" id="KW-1133">Transmembrane helix</keyword>
<keyword evidence="1" id="KW-0472">Membrane</keyword>
<comment type="caution">
    <text evidence="2">The sequence shown here is derived from an EMBL/GenBank/DDBJ whole genome shotgun (WGS) entry which is preliminary data.</text>
</comment>
<accession>S3W2Q1</accession>
<dbReference type="STRING" id="1193011.LEP1GSC058_3621"/>
<keyword evidence="3" id="KW-1185">Reference proteome</keyword>
<proteinExistence type="predicted"/>
<evidence type="ECO:0000313" key="2">
    <source>
        <dbReference type="EMBL" id="EPG74537.1"/>
    </source>
</evidence>
<sequence length="163" mass="18804">MTVALWATAPDGEKDYKDRGKPMPYLIPVIFVLSYLLVRKVWFHLRKIRTVAGIEKISLCVFQPDLFLPEVRVLYKYYFQGGVYYGSGYILLTDFLDNEEYEVYRNPDGLPVLEVGEISIISEEKIEHFLSTRYPSIIVFIDPVEPFHSLIDCLNAKSMGVPT</sequence>
<gene>
    <name evidence="2" type="ORF">LEP1GSC058_3621</name>
</gene>
<name>S3W2Q1_9LEPT</name>
<evidence type="ECO:0000256" key="1">
    <source>
        <dbReference type="SAM" id="Phobius"/>
    </source>
</evidence>